<proteinExistence type="predicted"/>
<dbReference type="AlphaFoldDB" id="A0A1A7XFL0"/>
<name>A0A1A7XFL0_9TELE</name>
<accession>A0A1A7XFL0</accession>
<feature type="non-terminal residue" evidence="1">
    <location>
        <position position="1"/>
    </location>
</feature>
<reference evidence="1" key="2">
    <citation type="submission" date="2016-06" db="EMBL/GenBank/DDBJ databases">
        <title>The genome of a short-lived fish provides insights into sex chromosome evolution and the genetic control of aging.</title>
        <authorList>
            <person name="Reichwald K."/>
            <person name="Felder M."/>
            <person name="Petzold A."/>
            <person name="Koch P."/>
            <person name="Groth M."/>
            <person name="Platzer M."/>
        </authorList>
    </citation>
    <scope>NUCLEOTIDE SEQUENCE</scope>
    <source>
        <tissue evidence="1">Brain</tissue>
    </source>
</reference>
<evidence type="ECO:0000313" key="1">
    <source>
        <dbReference type="EMBL" id="SBP16793.1"/>
    </source>
</evidence>
<dbReference type="EMBL" id="HADW01015393">
    <property type="protein sequence ID" value="SBP16793.1"/>
    <property type="molecule type" value="Transcribed_RNA"/>
</dbReference>
<gene>
    <name evidence="1" type="primary">BX547930.1</name>
</gene>
<organism evidence="1">
    <name type="scientific">Iconisemion striatum</name>
    <dbReference type="NCBI Taxonomy" id="60296"/>
    <lineage>
        <taxon>Eukaryota</taxon>
        <taxon>Metazoa</taxon>
        <taxon>Chordata</taxon>
        <taxon>Craniata</taxon>
        <taxon>Vertebrata</taxon>
        <taxon>Euteleostomi</taxon>
        <taxon>Actinopterygii</taxon>
        <taxon>Neopterygii</taxon>
        <taxon>Teleostei</taxon>
        <taxon>Neoteleostei</taxon>
        <taxon>Acanthomorphata</taxon>
        <taxon>Ovalentaria</taxon>
        <taxon>Atherinomorphae</taxon>
        <taxon>Cyprinodontiformes</taxon>
        <taxon>Nothobranchiidae</taxon>
        <taxon>Iconisemion</taxon>
    </lineage>
</organism>
<reference evidence="1" key="1">
    <citation type="submission" date="2016-05" db="EMBL/GenBank/DDBJ databases">
        <authorList>
            <person name="Lavstsen T."/>
            <person name="Jespersen J.S."/>
        </authorList>
    </citation>
    <scope>NUCLEOTIDE SEQUENCE</scope>
    <source>
        <tissue evidence="1">Brain</tissue>
    </source>
</reference>
<protein>
    <submittedName>
        <fullName evidence="1">Uncharacterized protein</fullName>
    </submittedName>
</protein>
<sequence>KSEDDLSLTKWLTGGRKDLYTSAIVQNEILTLFSSTAVRETAENISSLPHLQ</sequence>
<feature type="non-terminal residue" evidence="1">
    <location>
        <position position="52"/>
    </location>
</feature>